<keyword evidence="2" id="KW-1185">Reference proteome</keyword>
<proteinExistence type="predicted"/>
<dbReference type="EMBL" id="BJLF01000002">
    <property type="protein sequence ID" value="GEA49853.1"/>
    <property type="molecule type" value="Genomic_DNA"/>
</dbReference>
<accession>A0A4Y3HRU4</accession>
<sequence>MLSVTIENIFRFFACFIESNTHCFLANSSWDNIALLVSQFQVLNDIANVCLSIIQNNSLFDRRARVRGVA</sequence>
<dbReference type="Proteomes" id="UP000318717">
    <property type="component" value="Unassembled WGS sequence"/>
</dbReference>
<reference evidence="1 2" key="1">
    <citation type="submission" date="2019-06" db="EMBL/GenBank/DDBJ databases">
        <title>Whole genome shotgun sequence of Vibrio inusitatus NBRC 102082.</title>
        <authorList>
            <person name="Hosoyama A."/>
            <person name="Uohara A."/>
            <person name="Ohji S."/>
            <person name="Ichikawa N."/>
        </authorList>
    </citation>
    <scope>NUCLEOTIDE SEQUENCE [LARGE SCALE GENOMIC DNA]</scope>
    <source>
        <strain evidence="1 2">NBRC 102082</strain>
    </source>
</reference>
<comment type="caution">
    <text evidence="1">The sequence shown here is derived from an EMBL/GenBank/DDBJ whole genome shotgun (WGS) entry which is preliminary data.</text>
</comment>
<gene>
    <name evidence="1" type="ORF">VIN01S_06570</name>
</gene>
<dbReference type="AlphaFoldDB" id="A0A4Y3HRU4"/>
<protein>
    <submittedName>
        <fullName evidence="1">Uncharacterized protein</fullName>
    </submittedName>
</protein>
<organism evidence="1 2">
    <name type="scientific">Vibrio inusitatus NBRC 102082</name>
    <dbReference type="NCBI Taxonomy" id="1219070"/>
    <lineage>
        <taxon>Bacteria</taxon>
        <taxon>Pseudomonadati</taxon>
        <taxon>Pseudomonadota</taxon>
        <taxon>Gammaproteobacteria</taxon>
        <taxon>Vibrionales</taxon>
        <taxon>Vibrionaceae</taxon>
        <taxon>Vibrio</taxon>
    </lineage>
</organism>
<name>A0A4Y3HRU4_9VIBR</name>
<evidence type="ECO:0000313" key="1">
    <source>
        <dbReference type="EMBL" id="GEA49853.1"/>
    </source>
</evidence>
<evidence type="ECO:0000313" key="2">
    <source>
        <dbReference type="Proteomes" id="UP000318717"/>
    </source>
</evidence>